<reference evidence="1 2" key="1">
    <citation type="journal article" date="2018" name="Sci. Rep.">
        <title>Comparative genomics provides insights into the lifestyle and reveals functional heterogeneity of dark septate endophytic fungi.</title>
        <authorList>
            <person name="Knapp D.G."/>
            <person name="Nemeth J.B."/>
            <person name="Barry K."/>
            <person name="Hainaut M."/>
            <person name="Henrissat B."/>
            <person name="Johnson J."/>
            <person name="Kuo A."/>
            <person name="Lim J.H.P."/>
            <person name="Lipzen A."/>
            <person name="Nolan M."/>
            <person name="Ohm R.A."/>
            <person name="Tamas L."/>
            <person name="Grigoriev I.V."/>
            <person name="Spatafora J.W."/>
            <person name="Nagy L.G."/>
            <person name="Kovacs G.M."/>
        </authorList>
    </citation>
    <scope>NUCLEOTIDE SEQUENCE [LARGE SCALE GENOMIC DNA]</scope>
    <source>
        <strain evidence="1 2">DSE2036</strain>
    </source>
</reference>
<accession>A0A2V1CYS1</accession>
<evidence type="ECO:0000313" key="1">
    <source>
        <dbReference type="EMBL" id="PVH90801.1"/>
    </source>
</evidence>
<organism evidence="1 2">
    <name type="scientific">Periconia macrospinosa</name>
    <dbReference type="NCBI Taxonomy" id="97972"/>
    <lineage>
        <taxon>Eukaryota</taxon>
        <taxon>Fungi</taxon>
        <taxon>Dikarya</taxon>
        <taxon>Ascomycota</taxon>
        <taxon>Pezizomycotina</taxon>
        <taxon>Dothideomycetes</taxon>
        <taxon>Pleosporomycetidae</taxon>
        <taxon>Pleosporales</taxon>
        <taxon>Massarineae</taxon>
        <taxon>Periconiaceae</taxon>
        <taxon>Periconia</taxon>
    </lineage>
</organism>
<evidence type="ECO:0000313" key="2">
    <source>
        <dbReference type="Proteomes" id="UP000244855"/>
    </source>
</evidence>
<name>A0A2V1CYS1_9PLEO</name>
<protein>
    <submittedName>
        <fullName evidence="1">Uncharacterized protein</fullName>
    </submittedName>
</protein>
<dbReference type="AlphaFoldDB" id="A0A2V1CYS1"/>
<sequence length="391" mass="45776">MEAQVGREDNKRGSRSLTQPFEVWITGNRECRPNLWAVPIGSATNNSSAKWVFVYRSSWLLWDFKDWESCKKEIDARLRQVKEFPVLNEVQVPWDKSVMLFGTDITSRQTPRIPENWRGGVAVDTCGVQFGIECPDCKLRYFEKFRDNQMRSIVPLIKNLFEHYTSSHTPEIPTDPRRYCNSECAHVSRMYEHLVQMHVRDFCREFGISLKVDILVDGSVVDSCRVPGNYLNLAYTARRFVEEKNPYYMNRGRLSKFGSFTTQIEAYIQNNQGDEETLKFVIFGEDAMGSKIGGWQYLLSTYPPFELYVVVKETQHYHHLDTKLYRPHHDDYIVGHYNSTLLLEAVDRYLSRATLLLSSDEQRHYYNFVETLAHLARHKDHQAAHRPHGDR</sequence>
<dbReference type="EMBL" id="KZ806093">
    <property type="protein sequence ID" value="PVH90801.1"/>
    <property type="molecule type" value="Genomic_DNA"/>
</dbReference>
<keyword evidence="2" id="KW-1185">Reference proteome</keyword>
<dbReference type="Proteomes" id="UP000244855">
    <property type="component" value="Unassembled WGS sequence"/>
</dbReference>
<proteinExistence type="predicted"/>
<gene>
    <name evidence="1" type="ORF">DM02DRAFT_620845</name>
</gene>